<reference evidence="1 2" key="1">
    <citation type="submission" date="2020-08" db="EMBL/GenBank/DDBJ databases">
        <title>Genomic Encyclopedia of Type Strains, Phase III (KMG-III): the genomes of soil and plant-associated and newly described type strains.</title>
        <authorList>
            <person name="Whitman W."/>
        </authorList>
    </citation>
    <scope>NUCLEOTIDE SEQUENCE [LARGE SCALE GENOMIC DNA]</scope>
    <source>
        <strain evidence="1 2">CECT 5862</strain>
    </source>
</reference>
<dbReference type="AlphaFoldDB" id="A0A7W5FQ06"/>
<name>A0A7W5FQ06_9BACL</name>
<dbReference type="CDD" id="cd10451">
    <property type="entry name" value="GIY-YIG_LuxR_like"/>
    <property type="match status" value="1"/>
</dbReference>
<accession>A0A7W5FQ06</accession>
<evidence type="ECO:0000313" key="2">
    <source>
        <dbReference type="Proteomes" id="UP000570361"/>
    </source>
</evidence>
<proteinExistence type="predicted"/>
<keyword evidence="1" id="KW-0032">Aminotransferase</keyword>
<dbReference type="RefSeq" id="WP_183603085.1">
    <property type="nucleotide sequence ID" value="NZ_JACHXK010000015.1"/>
</dbReference>
<gene>
    <name evidence="1" type="ORF">FHS18_005093</name>
</gene>
<sequence length="137" mass="16271">MNRRKELQQEYAMKKRVMGVFQFVNTASGKRYIASSSSLESAESREEFMLRMNSHMNKALQEDWNASDGAAFVYEVLEELKLGDEIRNDFKDMMTPEGELRRDLVQGYRRELSKLEDKWREQLGSYEPEGYNKRRRV</sequence>
<comment type="caution">
    <text evidence="1">The sequence shown here is derived from an EMBL/GenBank/DDBJ whole genome shotgun (WGS) entry which is preliminary data.</text>
</comment>
<keyword evidence="1" id="KW-0808">Transferase</keyword>
<dbReference type="Proteomes" id="UP000570361">
    <property type="component" value="Unassembled WGS sequence"/>
</dbReference>
<evidence type="ECO:0000313" key="1">
    <source>
        <dbReference type="EMBL" id="MBB3112991.1"/>
    </source>
</evidence>
<protein>
    <submittedName>
        <fullName evidence="1">Aspartate/tyrosine/aromatic aminotransferase</fullName>
    </submittedName>
</protein>
<dbReference type="GO" id="GO:0008483">
    <property type="term" value="F:transaminase activity"/>
    <property type="evidence" value="ECO:0007669"/>
    <property type="project" value="UniProtKB-KW"/>
</dbReference>
<dbReference type="InterPro" id="IPR035901">
    <property type="entry name" value="GIY-YIG_endonuc_sf"/>
</dbReference>
<dbReference type="EMBL" id="JACHXK010000015">
    <property type="protein sequence ID" value="MBB3112991.1"/>
    <property type="molecule type" value="Genomic_DNA"/>
</dbReference>
<keyword evidence="2" id="KW-1185">Reference proteome</keyword>
<dbReference type="Gene3D" id="3.40.1440.10">
    <property type="entry name" value="GIY-YIG endonuclease"/>
    <property type="match status" value="1"/>
</dbReference>
<organism evidence="1 2">
    <name type="scientific">Paenibacillus phyllosphaerae</name>
    <dbReference type="NCBI Taxonomy" id="274593"/>
    <lineage>
        <taxon>Bacteria</taxon>
        <taxon>Bacillati</taxon>
        <taxon>Bacillota</taxon>
        <taxon>Bacilli</taxon>
        <taxon>Bacillales</taxon>
        <taxon>Paenibacillaceae</taxon>
        <taxon>Paenibacillus</taxon>
    </lineage>
</organism>